<evidence type="ECO:0000256" key="2">
    <source>
        <dbReference type="ARBA" id="ARBA00022448"/>
    </source>
</evidence>
<name>M3HLJ9_CANMX</name>
<dbReference type="OrthoDB" id="67716at2759"/>
<dbReference type="InterPro" id="IPR059141">
    <property type="entry name" value="Beta-prop_Nup120_160"/>
</dbReference>
<reference evidence="5 6" key="1">
    <citation type="submission" date="2013-02" db="EMBL/GenBank/DDBJ databases">
        <title>Genome sequence of Candida maltosa Xu316, a potential industrial strain for xylitol and ethanol production.</title>
        <authorList>
            <person name="Yu J."/>
            <person name="Wang Q."/>
            <person name="Geng X."/>
            <person name="Bao W."/>
            <person name="He P."/>
            <person name="Cai J."/>
        </authorList>
    </citation>
    <scope>NUCLEOTIDE SEQUENCE [LARGE SCALE GENOMIC DNA]</scope>
    <source>
        <strain evidence="6">Xu316</strain>
    </source>
</reference>
<keyword evidence="3" id="KW-0539">Nucleus</keyword>
<dbReference type="Pfam" id="PF11715">
    <property type="entry name" value="Beta-prop_Nup120_160"/>
    <property type="match status" value="1"/>
</dbReference>
<dbReference type="GO" id="GO:0017056">
    <property type="term" value="F:structural constituent of nuclear pore"/>
    <property type="evidence" value="ECO:0007669"/>
    <property type="project" value="TreeGrafter"/>
</dbReference>
<comment type="subcellular location">
    <subcellularLocation>
        <location evidence="1">Nucleus</location>
    </subcellularLocation>
</comment>
<dbReference type="PANTHER" id="PTHR21286:SF0">
    <property type="entry name" value="NUCLEAR PORE COMPLEX PROTEIN NUP160"/>
    <property type="match status" value="1"/>
</dbReference>
<organism evidence="5 6">
    <name type="scientific">Candida maltosa (strain Xu316)</name>
    <name type="common">Yeast</name>
    <dbReference type="NCBI Taxonomy" id="1245528"/>
    <lineage>
        <taxon>Eukaryota</taxon>
        <taxon>Fungi</taxon>
        <taxon>Dikarya</taxon>
        <taxon>Ascomycota</taxon>
        <taxon>Saccharomycotina</taxon>
        <taxon>Pichiomycetes</taxon>
        <taxon>Debaryomycetaceae</taxon>
        <taxon>Candida/Lodderomyces clade</taxon>
        <taxon>Candida</taxon>
    </lineage>
</organism>
<keyword evidence="6" id="KW-1185">Reference proteome</keyword>
<comment type="caution">
    <text evidence="5">The sequence shown here is derived from an EMBL/GenBank/DDBJ whole genome shotgun (WGS) entry which is preliminary data.</text>
</comment>
<evidence type="ECO:0000256" key="1">
    <source>
        <dbReference type="ARBA" id="ARBA00004123"/>
    </source>
</evidence>
<dbReference type="eggNOG" id="KOG4521">
    <property type="taxonomic scope" value="Eukaryota"/>
</dbReference>
<feature type="domain" description="Nucleoporin Nup120/160 beta-propeller" evidence="4">
    <location>
        <begin position="66"/>
        <end position="528"/>
    </location>
</feature>
<proteinExistence type="predicted"/>
<evidence type="ECO:0000256" key="3">
    <source>
        <dbReference type="ARBA" id="ARBA00023242"/>
    </source>
</evidence>
<dbReference type="AlphaFoldDB" id="M3HLJ9"/>
<dbReference type="Proteomes" id="UP000011777">
    <property type="component" value="Unassembled WGS sequence"/>
</dbReference>
<dbReference type="EMBL" id="AOGT01001163">
    <property type="protein sequence ID" value="EMG48302.1"/>
    <property type="molecule type" value="Genomic_DNA"/>
</dbReference>
<dbReference type="InterPro" id="IPR021717">
    <property type="entry name" value="Nucleoporin_Nup160"/>
</dbReference>
<accession>M3HLJ9</accession>
<evidence type="ECO:0000259" key="4">
    <source>
        <dbReference type="Pfam" id="PF11715"/>
    </source>
</evidence>
<keyword evidence="2" id="KW-0813">Transport</keyword>
<dbReference type="GO" id="GO:0005643">
    <property type="term" value="C:nuclear pore"/>
    <property type="evidence" value="ECO:0007669"/>
    <property type="project" value="TreeGrafter"/>
</dbReference>
<dbReference type="OMA" id="ILELYMI"/>
<evidence type="ECO:0000313" key="6">
    <source>
        <dbReference type="Proteomes" id="UP000011777"/>
    </source>
</evidence>
<dbReference type="PANTHER" id="PTHR21286">
    <property type="entry name" value="NUCLEAR PORE COMPLEX PROTEIN NUP160"/>
    <property type="match status" value="1"/>
</dbReference>
<dbReference type="STRING" id="1245528.M3HLJ9"/>
<gene>
    <name evidence="5" type="ORF">G210_1142</name>
</gene>
<sequence length="988" mass="112768">MDSSYSPSNVVGYKDSLYDYQIKLPLNYPPSFTPSSPNDHFHEQTASLGKIIELPSQAIVNAASISILNDLKTIVLTPLEFHSTGLEFKFQNLIFQIPHPIISTNCVTFQYVNDHIIIDMVDENYLFITLKISVDSFVQNQKLSLTNFDQWGHISVPYSFELRSPPFFMKYLDSLNLIVSLKDGGLLHLSRNDVLDDFTVCNFQEQTNLLPFLGFFSSGGKKTKEIVLDGVSSNSIVDALKIDDLVITLSVNKVIKFWNLNDHQFLKSISLAEDDTWLTTVPCKYFQIYQGENSKILTLFVNTKAGDSTKSMFAFKSFEIIGSSLTELTEFSFQPELPNTLLYSKESFYHNSNFQNTIWFIQDYDIQVSNGNEIKYYILWKSNTSSILVNYAISLTTGSITSVNISHPDDFEIEEDIAAYHESEYYFDKIFNSGNYDELIVSTSIKVLSQHWKTTTKENDDLREYVKSVIKSDKSGNPKINWFKLQSLCDEYKKLSQEALSLTLLSNQKILTTQVNGYGIFRGSNYFESFINQKLTTPDGELMTLFTKFRNILSNKSYHKLHDELLEKTRGISADDVTSLFTKYIEGKISSEDIKSILDELDQIPGVVDLIKAIIGKNGFELVASDNISKPLGIFNKVSTIVIFQDILEVHQNLLLDLMILFLLCESNDEIVNLANDVISSLSRYHALEIVFGTTLHNGKVEDKAIGKLENSIFWSSVVDTNSQLNKFIKNTQLNEAFDYLYSNVLPSDYLIDVVIELINLNEGFYLQKKFLSILNGGSNIDNFLIGIIHLITNDNDAFYKVFENYEIFTNISQNKLKNLNKDTNLNQFLDILFTQSSKSQYYHALSKLTQSQIKLNNKSVELEDQFIKTAADFEILAIDNETTSDLKEEYYLDLFNLALSISNYELVIKSLTNLNKSGNFKDLFGKFITKIIIQSKIDLIFVSDKTSIFKQHYSLVDSIISQVADASSLWASLKIYQYLYSWRLFGF</sequence>
<evidence type="ECO:0000313" key="5">
    <source>
        <dbReference type="EMBL" id="EMG48302.1"/>
    </source>
</evidence>
<protein>
    <submittedName>
        <fullName evidence="5">Subunit of the nuclear pore complex (NPC), putative</fullName>
    </submittedName>
</protein>
<dbReference type="HOGENOM" id="CLU_278739_0_0_1"/>